<dbReference type="Pfam" id="PF18895">
    <property type="entry name" value="T4SS_pilin"/>
    <property type="match status" value="1"/>
</dbReference>
<keyword evidence="1" id="KW-1133">Transmembrane helix</keyword>
<keyword evidence="1" id="KW-0812">Transmembrane</keyword>
<feature type="transmembrane region" description="Helical" evidence="1">
    <location>
        <begin position="68"/>
        <end position="92"/>
    </location>
</feature>
<comment type="caution">
    <text evidence="2">The sequence shown here is derived from an EMBL/GenBank/DDBJ whole genome shotgun (WGS) entry which is preliminary data.</text>
</comment>
<evidence type="ECO:0000313" key="2">
    <source>
        <dbReference type="EMBL" id="TPW78223.1"/>
    </source>
</evidence>
<accession>A0A506Y8K4</accession>
<proteinExistence type="predicted"/>
<feature type="transmembrane region" description="Helical" evidence="1">
    <location>
        <begin position="26"/>
        <end position="47"/>
    </location>
</feature>
<dbReference type="EMBL" id="VHQG01000001">
    <property type="protein sequence ID" value="TPW78223.1"/>
    <property type="molecule type" value="Genomic_DNA"/>
</dbReference>
<reference evidence="2 3" key="1">
    <citation type="submission" date="2019-06" db="EMBL/GenBank/DDBJ databases">
        <authorList>
            <person name="Li F."/>
        </authorList>
    </citation>
    <scope>NUCLEOTIDE SEQUENCE [LARGE SCALE GENOMIC DNA]</scope>
    <source>
        <strain evidence="2 3">10F1D-1</strain>
    </source>
</reference>
<evidence type="ECO:0000256" key="1">
    <source>
        <dbReference type="SAM" id="Phobius"/>
    </source>
</evidence>
<protein>
    <recommendedName>
        <fullName evidence="4">Integral membrane protein</fullName>
    </recommendedName>
</protein>
<dbReference type="AlphaFoldDB" id="A0A506Y8K4"/>
<dbReference type="Proteomes" id="UP000316252">
    <property type="component" value="Unassembled WGS sequence"/>
</dbReference>
<dbReference type="InterPro" id="IPR043993">
    <property type="entry name" value="T4SS_pilin"/>
</dbReference>
<name>A0A506Y8K4_9MICO</name>
<keyword evidence="1" id="KW-0472">Membrane</keyword>
<keyword evidence="3" id="KW-1185">Reference proteome</keyword>
<gene>
    <name evidence="2" type="ORF">FJ657_05300</name>
</gene>
<evidence type="ECO:0008006" key="4">
    <source>
        <dbReference type="Google" id="ProtNLM"/>
    </source>
</evidence>
<dbReference type="OrthoDB" id="4557964at2"/>
<sequence length="93" mass="9707">MDNPLDGVLPNFTIFGTEFTELWQKLLAGIWGLAIVMAIVFLIVALASMATASANSNPMAYQTGRTQAIWCAIALVLLSALAVIVGGVLAVVG</sequence>
<organism evidence="2 3">
    <name type="scientific">Schumannella soli</name>
    <dbReference type="NCBI Taxonomy" id="2590779"/>
    <lineage>
        <taxon>Bacteria</taxon>
        <taxon>Bacillati</taxon>
        <taxon>Actinomycetota</taxon>
        <taxon>Actinomycetes</taxon>
        <taxon>Micrococcales</taxon>
        <taxon>Microbacteriaceae</taxon>
        <taxon>Schumannella</taxon>
    </lineage>
</organism>
<evidence type="ECO:0000313" key="3">
    <source>
        <dbReference type="Proteomes" id="UP000316252"/>
    </source>
</evidence>